<feature type="active site" description="Proton donor" evidence="4">
    <location>
        <position position="122"/>
    </location>
</feature>
<dbReference type="GO" id="GO:0043748">
    <property type="term" value="F:O-succinylbenzoate synthase activity"/>
    <property type="evidence" value="ECO:0007669"/>
    <property type="project" value="UniProtKB-EC"/>
</dbReference>
<dbReference type="InterPro" id="IPR036849">
    <property type="entry name" value="Enolase-like_C_sf"/>
</dbReference>
<dbReference type="SFLD" id="SFLDF00009">
    <property type="entry name" value="o-succinylbenzoate_synthase"/>
    <property type="match status" value="1"/>
</dbReference>
<comment type="function">
    <text evidence="4">Converts 2-succinyl-6-hydroxy-2,4-cyclohexadiene-1-carboxylate (SHCHC) to 2-succinylbenzoate (OSB).</text>
</comment>
<evidence type="ECO:0000256" key="1">
    <source>
        <dbReference type="ARBA" id="ARBA00022723"/>
    </source>
</evidence>
<dbReference type="InterPro" id="IPR029017">
    <property type="entry name" value="Enolase-like_N"/>
</dbReference>
<keyword evidence="2 4" id="KW-0460">Magnesium</keyword>
<dbReference type="EMBL" id="CP107246">
    <property type="protein sequence ID" value="WIM05185.1"/>
    <property type="molecule type" value="Genomic_DNA"/>
</dbReference>
<protein>
    <recommendedName>
        <fullName evidence="4">o-succinylbenzoate synthase</fullName>
        <shortName evidence="4">OSB synthase</shortName>
        <shortName evidence="4">OSBS</shortName>
        <ecNumber evidence="4">4.2.1.113</ecNumber>
    </recommendedName>
    <alternativeName>
        <fullName evidence="4">4-(2'-carboxyphenyl)-4-oxybutyric acid synthase</fullName>
    </alternativeName>
    <alternativeName>
        <fullName evidence="4">o-succinylbenzoic acid synthase</fullName>
    </alternativeName>
</protein>
<feature type="binding site" evidence="4">
    <location>
        <position position="198"/>
    </location>
    <ligand>
        <name>Mg(2+)</name>
        <dbReference type="ChEBI" id="CHEBI:18420"/>
    </ligand>
</feature>
<dbReference type="InterPro" id="IPR013342">
    <property type="entry name" value="Mandelate_racemase_C"/>
</dbReference>
<evidence type="ECO:0000256" key="3">
    <source>
        <dbReference type="ARBA" id="ARBA00023239"/>
    </source>
</evidence>
<sequence>MPRLRLHPYCLPLRRPWIAASATLSERRGWLVEAIDADGTVGWGDCAPLPSAGMTGEAQVRWALETALIDLEARRRGLPLARLLGAANLSVPVNAALGPLDEGCAERAADAVAQGFRTAKLKVGVAPMEEELARLRELGDGLRLRLDANRAWNEDEARRFLTAAANLPVEAIEEPLAEPTLDGLARLQAAVPFALAVDESMPALGAVALFASRAVRRLVLKPARVGGVLQALALARWAQAAGMDVVITSVVDSAIGVAAAAHLAAALGGPAHGLATGAWLAADVAAPLPVAGGFLTLPDAPGLGIAPG</sequence>
<dbReference type="AlphaFoldDB" id="A0AA49FKD7"/>
<proteinExistence type="inferred from homology"/>
<comment type="catalytic activity">
    <reaction evidence="4">
        <text>(1R,6R)-6-hydroxy-2-succinyl-cyclohexa-2,4-diene-1-carboxylate = 2-succinylbenzoate + H2O</text>
        <dbReference type="Rhea" id="RHEA:10196"/>
        <dbReference type="ChEBI" id="CHEBI:15377"/>
        <dbReference type="ChEBI" id="CHEBI:18325"/>
        <dbReference type="ChEBI" id="CHEBI:58689"/>
        <dbReference type="EC" id="4.2.1.113"/>
    </reaction>
</comment>
<keyword evidence="4" id="KW-0474">Menaquinone biosynthesis</keyword>
<dbReference type="SMART" id="SM00922">
    <property type="entry name" value="MR_MLE"/>
    <property type="match status" value="1"/>
</dbReference>
<feature type="active site" description="Proton acceptor" evidence="4">
    <location>
        <position position="221"/>
    </location>
</feature>
<gene>
    <name evidence="4" type="primary">menC</name>
    <name evidence="6" type="ORF">OHM77_10830</name>
</gene>
<comment type="similarity">
    <text evidence="4">Belongs to the mandelate racemase/muconate lactonizing enzyme family. MenC type 1 subfamily.</text>
</comment>
<dbReference type="CDD" id="cd03320">
    <property type="entry name" value="OSBS"/>
    <property type="match status" value="1"/>
</dbReference>
<dbReference type="SUPFAM" id="SSF54826">
    <property type="entry name" value="Enolase N-terminal domain-like"/>
    <property type="match status" value="1"/>
</dbReference>
<dbReference type="EC" id="4.2.1.113" evidence="4"/>
<dbReference type="Gene3D" id="3.30.390.10">
    <property type="entry name" value="Enolase-like, N-terminal domain"/>
    <property type="match status" value="2"/>
</dbReference>
<evidence type="ECO:0000256" key="2">
    <source>
        <dbReference type="ARBA" id="ARBA00022842"/>
    </source>
</evidence>
<keyword evidence="3 4" id="KW-0456">Lyase</keyword>
<feature type="binding site" evidence="4">
    <location>
        <position position="173"/>
    </location>
    <ligand>
        <name>Mg(2+)</name>
        <dbReference type="ChEBI" id="CHEBI:18420"/>
    </ligand>
</feature>
<keyword evidence="1 4" id="KW-0479">Metal-binding</keyword>
<comment type="cofactor">
    <cofactor evidence="4">
        <name>a divalent metal cation</name>
        <dbReference type="ChEBI" id="CHEBI:60240"/>
    </cofactor>
</comment>
<dbReference type="HAMAP" id="MF_00470">
    <property type="entry name" value="MenC_1"/>
    <property type="match status" value="1"/>
</dbReference>
<dbReference type="SFLD" id="SFLDG00180">
    <property type="entry name" value="muconate_cycloisomerase"/>
    <property type="match status" value="1"/>
</dbReference>
<dbReference type="Proteomes" id="UP001234916">
    <property type="component" value="Chromosome"/>
</dbReference>
<dbReference type="InterPro" id="IPR041338">
    <property type="entry name" value="OSBS_N"/>
</dbReference>
<dbReference type="GO" id="GO:0009234">
    <property type="term" value="P:menaquinone biosynthetic process"/>
    <property type="evidence" value="ECO:0007669"/>
    <property type="project" value="UniProtKB-UniRule"/>
</dbReference>
<dbReference type="Gene3D" id="3.20.20.120">
    <property type="entry name" value="Enolase-like C-terminal domain"/>
    <property type="match status" value="1"/>
</dbReference>
<dbReference type="SUPFAM" id="SSF51604">
    <property type="entry name" value="Enolase C-terminal domain-like"/>
    <property type="match status" value="1"/>
</dbReference>
<dbReference type="InterPro" id="IPR029065">
    <property type="entry name" value="Enolase_C-like"/>
</dbReference>
<reference evidence="6" key="1">
    <citation type="journal article" date="2023" name="Nat. Microbiol.">
        <title>Enrichment and characterization of a nitric oxide-reducing microbial community in a continuous bioreactor.</title>
        <authorList>
            <person name="Garrido-Amador P."/>
            <person name="Stortenbeker N."/>
            <person name="Wessels H.J.C.T."/>
            <person name="Speth D.R."/>
            <person name="Garcia-Heredia I."/>
            <person name="Kartal B."/>
        </authorList>
    </citation>
    <scope>NUCLEOTIDE SEQUENCE</scope>
    <source>
        <strain evidence="6">MAG1</strain>
    </source>
</reference>
<feature type="binding site" evidence="4">
    <location>
        <position position="147"/>
    </location>
    <ligand>
        <name>Mg(2+)</name>
        <dbReference type="ChEBI" id="CHEBI:18420"/>
    </ligand>
</feature>
<comment type="pathway">
    <text evidence="4">Quinol/quinone metabolism; menaquinone biosynthesis.</text>
</comment>
<evidence type="ECO:0000259" key="5">
    <source>
        <dbReference type="SMART" id="SM00922"/>
    </source>
</evidence>
<evidence type="ECO:0000256" key="4">
    <source>
        <dbReference type="HAMAP-Rule" id="MF_00470"/>
    </source>
</evidence>
<comment type="pathway">
    <text evidence="4">Quinol/quinone metabolism; 1,4-dihydroxy-2-naphthoate biosynthesis; 1,4-dihydroxy-2-naphthoate from chorismate: step 4/7.</text>
</comment>
<dbReference type="Pfam" id="PF13378">
    <property type="entry name" value="MR_MLE_C"/>
    <property type="match status" value="1"/>
</dbReference>
<dbReference type="GO" id="GO:0000287">
    <property type="term" value="F:magnesium ion binding"/>
    <property type="evidence" value="ECO:0007669"/>
    <property type="project" value="UniProtKB-UniRule"/>
</dbReference>
<dbReference type="PANTHER" id="PTHR48073">
    <property type="entry name" value="O-SUCCINYLBENZOATE SYNTHASE-RELATED"/>
    <property type="match status" value="1"/>
</dbReference>
<dbReference type="KEGG" id="npv:OHM77_10830"/>
<dbReference type="SFLD" id="SFLDS00001">
    <property type="entry name" value="Enolase"/>
    <property type="match status" value="1"/>
</dbReference>
<dbReference type="PANTHER" id="PTHR48073:SF2">
    <property type="entry name" value="O-SUCCINYLBENZOATE SYNTHASE"/>
    <property type="match status" value="1"/>
</dbReference>
<organism evidence="6">
    <name type="scientific">Candidatus Nitricoxidivorans perseverans</name>
    <dbReference type="NCBI Taxonomy" id="2975601"/>
    <lineage>
        <taxon>Bacteria</taxon>
        <taxon>Pseudomonadati</taxon>
        <taxon>Pseudomonadota</taxon>
        <taxon>Betaproteobacteria</taxon>
        <taxon>Nitrosomonadales</taxon>
        <taxon>Sterolibacteriaceae</taxon>
        <taxon>Candidatus Nitricoxidivorans</taxon>
    </lineage>
</organism>
<evidence type="ECO:0000313" key="6">
    <source>
        <dbReference type="EMBL" id="WIM05185.1"/>
    </source>
</evidence>
<dbReference type="Pfam" id="PF21508">
    <property type="entry name" value="MenC_N"/>
    <property type="match status" value="1"/>
</dbReference>
<feature type="domain" description="Mandelate racemase/muconate lactonizing enzyme C-terminal" evidence="5">
    <location>
        <begin position="101"/>
        <end position="194"/>
    </location>
</feature>
<name>A0AA49FKD7_9PROT</name>
<accession>A0AA49FKD7</accession>
<dbReference type="InterPro" id="IPR010196">
    <property type="entry name" value="OSB_synthase_MenC1"/>
</dbReference>